<dbReference type="InterPro" id="IPR021783">
    <property type="entry name" value="DUF3348"/>
</dbReference>
<keyword evidence="2" id="KW-1185">Reference proteome</keyword>
<dbReference type="RefSeq" id="WP_382256066.1">
    <property type="nucleotide sequence ID" value="NZ_JBHTBX010000005.1"/>
</dbReference>
<dbReference type="Pfam" id="PF11828">
    <property type="entry name" value="DUF3348"/>
    <property type="match status" value="1"/>
</dbReference>
<organism evidence="1 2">
    <name type="scientific">Hydrogenophaga bisanensis</name>
    <dbReference type="NCBI Taxonomy" id="439611"/>
    <lineage>
        <taxon>Bacteria</taxon>
        <taxon>Pseudomonadati</taxon>
        <taxon>Pseudomonadota</taxon>
        <taxon>Betaproteobacteria</taxon>
        <taxon>Burkholderiales</taxon>
        <taxon>Comamonadaceae</taxon>
        <taxon>Hydrogenophaga</taxon>
    </lineage>
</organism>
<dbReference type="EMBL" id="JBHTBX010000005">
    <property type="protein sequence ID" value="MFC7434558.1"/>
    <property type="molecule type" value="Genomic_DNA"/>
</dbReference>
<protein>
    <submittedName>
        <fullName evidence="1">DUF3348 family protein</fullName>
    </submittedName>
</protein>
<proteinExistence type="predicted"/>
<sequence length="234" mass="26102">MLDRLPSVPASALARQLARWLPAPVDGPRQDVAERLGQWLNVKEAIALHAATGAVDAAGAAASRRQRSTTVPTQALRANLQAELQRVQAVLAQSIRRRDPTHRPDASDPDTEFAFYHQRLHEQQRRMELSVDALRDHVRQALAQSSPDHARLAALDAHMQTLFGGREQRLLSQLPALLKARFAALRQAVATSDTPHDPRWLQAFADEFEQILLAELDLRLQPVMGLIESLEHDD</sequence>
<reference evidence="2" key="1">
    <citation type="journal article" date="2019" name="Int. J. Syst. Evol. Microbiol.">
        <title>The Global Catalogue of Microorganisms (GCM) 10K type strain sequencing project: providing services to taxonomists for standard genome sequencing and annotation.</title>
        <authorList>
            <consortium name="The Broad Institute Genomics Platform"/>
            <consortium name="The Broad Institute Genome Sequencing Center for Infectious Disease"/>
            <person name="Wu L."/>
            <person name="Ma J."/>
        </authorList>
    </citation>
    <scope>NUCLEOTIDE SEQUENCE [LARGE SCALE GENOMIC DNA]</scope>
    <source>
        <strain evidence="2">CCUG 54518</strain>
    </source>
</reference>
<gene>
    <name evidence="1" type="ORF">ACFQNJ_08550</name>
</gene>
<evidence type="ECO:0000313" key="2">
    <source>
        <dbReference type="Proteomes" id="UP001596495"/>
    </source>
</evidence>
<dbReference type="Proteomes" id="UP001596495">
    <property type="component" value="Unassembled WGS sequence"/>
</dbReference>
<evidence type="ECO:0000313" key="1">
    <source>
        <dbReference type="EMBL" id="MFC7434558.1"/>
    </source>
</evidence>
<comment type="caution">
    <text evidence="1">The sequence shown here is derived from an EMBL/GenBank/DDBJ whole genome shotgun (WGS) entry which is preliminary data.</text>
</comment>
<accession>A0ABW2R915</accession>
<name>A0ABW2R915_9BURK</name>